<dbReference type="InterPro" id="IPR011990">
    <property type="entry name" value="TPR-like_helical_dom_sf"/>
</dbReference>
<dbReference type="Pfam" id="PF20431">
    <property type="entry name" value="E_motif"/>
    <property type="match status" value="1"/>
</dbReference>
<keyword evidence="4" id="KW-1185">Reference proteome</keyword>
<dbReference type="Gene3D" id="1.25.40.10">
    <property type="entry name" value="Tetratricopeptide repeat domain"/>
    <property type="match status" value="4"/>
</dbReference>
<dbReference type="Pfam" id="PF13041">
    <property type="entry name" value="PPR_2"/>
    <property type="match status" value="3"/>
</dbReference>
<dbReference type="FunFam" id="1.25.40.10:FF:000442">
    <property type="entry name" value="Pentatricopeptide repeat-containing protein At3g49710"/>
    <property type="match status" value="1"/>
</dbReference>
<comment type="caution">
    <text evidence="3">The sequence shown here is derived from an EMBL/GenBank/DDBJ whole genome shotgun (WGS) entry which is preliminary data.</text>
</comment>
<dbReference type="InterPro" id="IPR046848">
    <property type="entry name" value="E_motif"/>
</dbReference>
<evidence type="ECO:0000256" key="1">
    <source>
        <dbReference type="ARBA" id="ARBA00022737"/>
    </source>
</evidence>
<feature type="repeat" description="PPR" evidence="2">
    <location>
        <begin position="97"/>
        <end position="131"/>
    </location>
</feature>
<reference evidence="3 4" key="1">
    <citation type="journal article" date="2024" name="Plant J.">
        <title>Genome sequences and population genomics reveal climatic adaptation and genomic divergence between two closely related sweetgum species.</title>
        <authorList>
            <person name="Xu W.Q."/>
            <person name="Ren C.Q."/>
            <person name="Zhang X.Y."/>
            <person name="Comes H.P."/>
            <person name="Liu X.H."/>
            <person name="Li Y.G."/>
            <person name="Kettle C.J."/>
            <person name="Jalonen R."/>
            <person name="Gaisberger H."/>
            <person name="Ma Y.Z."/>
            <person name="Qiu Y.X."/>
        </authorList>
    </citation>
    <scope>NUCLEOTIDE SEQUENCE [LARGE SCALE GENOMIC DNA]</scope>
    <source>
        <strain evidence="3">Hangzhou</strain>
    </source>
</reference>
<dbReference type="GO" id="GO:0003723">
    <property type="term" value="F:RNA binding"/>
    <property type="evidence" value="ECO:0007669"/>
    <property type="project" value="InterPro"/>
</dbReference>
<dbReference type="PANTHER" id="PTHR47926">
    <property type="entry name" value="PENTATRICOPEPTIDE REPEAT-CONTAINING PROTEIN"/>
    <property type="match status" value="1"/>
</dbReference>
<dbReference type="InterPro" id="IPR046960">
    <property type="entry name" value="PPR_At4g14850-like_plant"/>
</dbReference>
<dbReference type="EMBL" id="JBBPBK010000005">
    <property type="protein sequence ID" value="KAK9284220.1"/>
    <property type="molecule type" value="Genomic_DNA"/>
</dbReference>
<gene>
    <name evidence="3" type="ORF">L1049_023389</name>
</gene>
<accession>A0AAP0RT05</accession>
<proteinExistence type="predicted"/>
<dbReference type="GO" id="GO:0009451">
    <property type="term" value="P:RNA modification"/>
    <property type="evidence" value="ECO:0007669"/>
    <property type="project" value="InterPro"/>
</dbReference>
<name>A0AAP0RT05_LIQFO</name>
<feature type="repeat" description="PPR" evidence="2">
    <location>
        <begin position="198"/>
        <end position="232"/>
    </location>
</feature>
<dbReference type="InterPro" id="IPR002885">
    <property type="entry name" value="PPR_rpt"/>
</dbReference>
<sequence>MFSSLKYLTFGSRLKHSLVSFPSLHTKFHCPSRQTFHLLLEKCSSMAELKLLHAQIILHGLALENLTIGKLISFCAVDDAGDLQYAQLVFDQIPEPNKFMYNSLIRGYANSNDPKMAILLFRRLVGSGLSPNEFTLPFVLKACACKLLYWEAVVVHGQAIRLGIGSQVCVQNAVINVFVVCGLVRHARQMFDDICDKTLVSWNSMIGGYSRMGCCKEAFLLFQEMRGWGVEPDVFTFVNLLSACTQTCDFNLGRYVHCQIEITGAKTDIYVQNALVDMYAKCGYLHLARIFFDRMPYKNVVSWTSMVSAYANLGLVEFAQPIFDQTPMKNVVSWNSMISCYIGPGRCREALDLFLKMCDTRVIPDEATLGTVLSACGQLGLLSACSHSGLVDAGLHYFDQMRFIYRISCEVEHYACMVDLLGRGGLLEEAIKLIGGMPMKPDVVVWGALLGACRTHGNVEIGKMILKQLLEFEPYSAGLYVLISNIYSEAERWEDVKKIRKLMKDHGIKKFKAISLIEIDGCVCEFLVDDKRHNRSRGIYSMLDQLTDHLKSVGYFCNLSSACMEEMIINRD</sequence>
<dbReference type="AlphaFoldDB" id="A0AAP0RT05"/>
<feature type="repeat" description="PPR" evidence="2">
    <location>
        <begin position="268"/>
        <end position="302"/>
    </location>
</feature>
<dbReference type="Proteomes" id="UP001415857">
    <property type="component" value="Unassembled WGS sequence"/>
</dbReference>
<evidence type="ECO:0000256" key="2">
    <source>
        <dbReference type="PROSITE-ProRule" id="PRU00708"/>
    </source>
</evidence>
<evidence type="ECO:0000313" key="3">
    <source>
        <dbReference type="EMBL" id="KAK9284220.1"/>
    </source>
</evidence>
<dbReference type="Pfam" id="PF01535">
    <property type="entry name" value="PPR"/>
    <property type="match status" value="5"/>
</dbReference>
<dbReference type="FunFam" id="1.25.40.10:FF:000280">
    <property type="entry name" value="Pentatricopeptide repeat-containing protein"/>
    <property type="match status" value="1"/>
</dbReference>
<feature type="repeat" description="PPR" evidence="2">
    <location>
        <begin position="330"/>
        <end position="364"/>
    </location>
</feature>
<dbReference type="NCBIfam" id="TIGR00756">
    <property type="entry name" value="PPR"/>
    <property type="match status" value="3"/>
</dbReference>
<dbReference type="FunFam" id="1.25.40.10:FF:000470">
    <property type="entry name" value="Pentatricopeptide repeat-containing protein At5g66520"/>
    <property type="match status" value="1"/>
</dbReference>
<dbReference type="PANTHER" id="PTHR47926:SF528">
    <property type="entry name" value="PENTATRICOPEPTIDE REPEAT-CONTAINING PROTEIN"/>
    <property type="match status" value="1"/>
</dbReference>
<keyword evidence="1" id="KW-0677">Repeat</keyword>
<evidence type="ECO:0000313" key="4">
    <source>
        <dbReference type="Proteomes" id="UP001415857"/>
    </source>
</evidence>
<dbReference type="PROSITE" id="PS51375">
    <property type="entry name" value="PPR"/>
    <property type="match status" value="4"/>
</dbReference>
<organism evidence="3 4">
    <name type="scientific">Liquidambar formosana</name>
    <name type="common">Formosan gum</name>
    <dbReference type="NCBI Taxonomy" id="63359"/>
    <lineage>
        <taxon>Eukaryota</taxon>
        <taxon>Viridiplantae</taxon>
        <taxon>Streptophyta</taxon>
        <taxon>Embryophyta</taxon>
        <taxon>Tracheophyta</taxon>
        <taxon>Spermatophyta</taxon>
        <taxon>Magnoliopsida</taxon>
        <taxon>eudicotyledons</taxon>
        <taxon>Gunneridae</taxon>
        <taxon>Pentapetalae</taxon>
        <taxon>Saxifragales</taxon>
        <taxon>Altingiaceae</taxon>
        <taxon>Liquidambar</taxon>
    </lineage>
</organism>
<protein>
    <submittedName>
        <fullName evidence="3">Uncharacterized protein</fullName>
    </submittedName>
</protein>